<feature type="domain" description="ABC transporter" evidence="8">
    <location>
        <begin position="320"/>
        <end position="562"/>
    </location>
</feature>
<comment type="similarity">
    <text evidence="2">Belongs to the ABC transporter superfamily.</text>
</comment>
<dbReference type="Gene3D" id="3.40.50.300">
    <property type="entry name" value="P-loop containing nucleotide triphosphate hydrolases"/>
    <property type="match status" value="2"/>
</dbReference>
<dbReference type="PANTHER" id="PTHR43297:SF2">
    <property type="entry name" value="DIPEPTIDE TRANSPORT ATP-BINDING PROTEIN DPPD"/>
    <property type="match status" value="1"/>
</dbReference>
<dbReference type="PROSITE" id="PS00211">
    <property type="entry name" value="ABC_TRANSPORTER_1"/>
    <property type="match status" value="2"/>
</dbReference>
<organism evidence="9 10">
    <name type="scientific">Candidatus Viridilinea mediisalina</name>
    <dbReference type="NCBI Taxonomy" id="2024553"/>
    <lineage>
        <taxon>Bacteria</taxon>
        <taxon>Bacillati</taxon>
        <taxon>Chloroflexota</taxon>
        <taxon>Chloroflexia</taxon>
        <taxon>Chloroflexales</taxon>
        <taxon>Chloroflexineae</taxon>
        <taxon>Oscillochloridaceae</taxon>
        <taxon>Candidatus Viridilinea</taxon>
    </lineage>
</organism>
<accession>A0A2A6RCU5</accession>
<proteinExistence type="inferred from homology"/>
<keyword evidence="7" id="KW-0472">Membrane</keyword>
<evidence type="ECO:0000256" key="6">
    <source>
        <dbReference type="ARBA" id="ARBA00022840"/>
    </source>
</evidence>
<feature type="domain" description="ABC transporter" evidence="8">
    <location>
        <begin position="5"/>
        <end position="252"/>
    </location>
</feature>
<dbReference type="Proteomes" id="UP000220527">
    <property type="component" value="Unassembled WGS sequence"/>
</dbReference>
<evidence type="ECO:0000259" key="8">
    <source>
        <dbReference type="PROSITE" id="PS50893"/>
    </source>
</evidence>
<evidence type="ECO:0000256" key="3">
    <source>
        <dbReference type="ARBA" id="ARBA00022448"/>
    </source>
</evidence>
<dbReference type="AlphaFoldDB" id="A0A2A6RCU5"/>
<evidence type="ECO:0000256" key="5">
    <source>
        <dbReference type="ARBA" id="ARBA00022741"/>
    </source>
</evidence>
<evidence type="ECO:0000256" key="7">
    <source>
        <dbReference type="ARBA" id="ARBA00023136"/>
    </source>
</evidence>
<evidence type="ECO:0000313" key="10">
    <source>
        <dbReference type="Proteomes" id="UP000220527"/>
    </source>
</evidence>
<dbReference type="EMBL" id="NQWI01000261">
    <property type="protein sequence ID" value="PDV98644.1"/>
    <property type="molecule type" value="Genomic_DNA"/>
</dbReference>
<dbReference type="SMART" id="SM00382">
    <property type="entry name" value="AAA"/>
    <property type="match status" value="2"/>
</dbReference>
<dbReference type="Pfam" id="PF08352">
    <property type="entry name" value="oligo_HPY"/>
    <property type="match status" value="2"/>
</dbReference>
<gene>
    <name evidence="9" type="ORF">CJ255_21850</name>
</gene>
<dbReference type="SUPFAM" id="SSF52540">
    <property type="entry name" value="P-loop containing nucleoside triphosphate hydrolases"/>
    <property type="match status" value="2"/>
</dbReference>
<protein>
    <recommendedName>
        <fullName evidence="8">ABC transporter domain-containing protein</fullName>
    </recommendedName>
</protein>
<keyword evidence="3" id="KW-0813">Transport</keyword>
<dbReference type="GO" id="GO:0005886">
    <property type="term" value="C:plasma membrane"/>
    <property type="evidence" value="ECO:0007669"/>
    <property type="project" value="UniProtKB-SubCell"/>
</dbReference>
<dbReference type="InterPro" id="IPR017871">
    <property type="entry name" value="ABC_transporter-like_CS"/>
</dbReference>
<keyword evidence="10" id="KW-1185">Reference proteome</keyword>
<evidence type="ECO:0000256" key="1">
    <source>
        <dbReference type="ARBA" id="ARBA00004202"/>
    </source>
</evidence>
<reference evidence="10" key="1">
    <citation type="submission" date="2017-08" db="EMBL/GenBank/DDBJ databases">
        <authorList>
            <person name="Grouzdev D.S."/>
            <person name="Gaisin V.A."/>
            <person name="Rysina M.S."/>
            <person name="Gorlenko V.M."/>
        </authorList>
    </citation>
    <scope>NUCLEOTIDE SEQUENCE [LARGE SCALE GENOMIC DNA]</scope>
    <source>
        <strain evidence="10">Kir15-3F</strain>
    </source>
</reference>
<dbReference type="CDD" id="cd03257">
    <property type="entry name" value="ABC_NikE_OppD_transporters"/>
    <property type="match status" value="2"/>
</dbReference>
<dbReference type="InterPro" id="IPR003439">
    <property type="entry name" value="ABC_transporter-like_ATP-bd"/>
</dbReference>
<evidence type="ECO:0000313" key="9">
    <source>
        <dbReference type="EMBL" id="PDV98644.1"/>
    </source>
</evidence>
<dbReference type="InterPro" id="IPR013563">
    <property type="entry name" value="Oligopep_ABC_C"/>
</dbReference>
<evidence type="ECO:0000256" key="2">
    <source>
        <dbReference type="ARBA" id="ARBA00005417"/>
    </source>
</evidence>
<sequence>MQHLLTVNNLAVTYQPSDGPPIRALSGVSFTLELGHALGVMGESGSGKTTLARALIGLLPTASVTGQIGFEGQPLPLGHESALRLLRWRKLALAFQGSSSAFDPVYPVGEQVIDPLREHLGLARAAARQRALELWAEVGLKAEQFTRFPHQLSGGQKQCAMLAMALSCDPTLLILDEPTSGLDALTRRHILALLRRLRRERQMSLIIISHNLQDLVGLTERTLVLYAGSPAELGATSALLDDPRHPYSWGLIKSYPRMDQARDLWGIRGQPPNAQQLPSGCTFHPRCTQAVERCMAEVPPLEAHNGRWLACHLGGLQTLLEVRGVQKRFPGGVAALCGADLRVREGELVALIGQTGSGKSTLARILVGLHTPDLGSVHVQGRNLLALRGNELRVMRQRIQLIFQDPYEALSPQLTVLELVREPLDIQQLGDRAEREARARAALAAARLPMTPTFLSAYSHQLSGGQLQRLAIARALVLNPRMLIADEPVAMLDPSEQARLLRLLKEVQNEYGMGMLLISHDLPLVRKVADRIAVLHAGQVVEEGPAHQVLNRPTHPYTRTLLEAVALEATDV</sequence>
<dbReference type="GO" id="GO:0005524">
    <property type="term" value="F:ATP binding"/>
    <property type="evidence" value="ECO:0007669"/>
    <property type="project" value="UniProtKB-KW"/>
</dbReference>
<keyword evidence="5" id="KW-0547">Nucleotide-binding</keyword>
<evidence type="ECO:0000256" key="4">
    <source>
        <dbReference type="ARBA" id="ARBA00022475"/>
    </source>
</evidence>
<dbReference type="NCBIfam" id="NF007739">
    <property type="entry name" value="PRK10419.1"/>
    <property type="match status" value="2"/>
</dbReference>
<dbReference type="NCBIfam" id="NF008453">
    <property type="entry name" value="PRK11308.1"/>
    <property type="match status" value="2"/>
</dbReference>
<dbReference type="OrthoDB" id="9802264at2"/>
<name>A0A2A6RCU5_9CHLR</name>
<comment type="caution">
    <text evidence="9">The sequence shown here is derived from an EMBL/GenBank/DDBJ whole genome shotgun (WGS) entry which is preliminary data.</text>
</comment>
<dbReference type="GO" id="GO:0015833">
    <property type="term" value="P:peptide transport"/>
    <property type="evidence" value="ECO:0007669"/>
    <property type="project" value="InterPro"/>
</dbReference>
<dbReference type="PROSITE" id="PS50893">
    <property type="entry name" value="ABC_TRANSPORTER_2"/>
    <property type="match status" value="2"/>
</dbReference>
<dbReference type="InterPro" id="IPR003593">
    <property type="entry name" value="AAA+_ATPase"/>
</dbReference>
<dbReference type="NCBIfam" id="TIGR01727">
    <property type="entry name" value="oligo_HPY"/>
    <property type="match status" value="1"/>
</dbReference>
<dbReference type="RefSeq" id="WP_097646180.1">
    <property type="nucleotide sequence ID" value="NZ_NQWI01000261.1"/>
</dbReference>
<dbReference type="GO" id="GO:0016887">
    <property type="term" value="F:ATP hydrolysis activity"/>
    <property type="evidence" value="ECO:0007669"/>
    <property type="project" value="InterPro"/>
</dbReference>
<dbReference type="Pfam" id="PF00005">
    <property type="entry name" value="ABC_tran"/>
    <property type="match status" value="2"/>
</dbReference>
<dbReference type="InterPro" id="IPR027417">
    <property type="entry name" value="P-loop_NTPase"/>
</dbReference>
<dbReference type="PANTHER" id="PTHR43297">
    <property type="entry name" value="OLIGOPEPTIDE TRANSPORT ATP-BINDING PROTEIN APPD"/>
    <property type="match status" value="1"/>
</dbReference>
<keyword evidence="4" id="KW-1003">Cell membrane</keyword>
<comment type="subcellular location">
    <subcellularLocation>
        <location evidence="1">Cell membrane</location>
        <topology evidence="1">Peripheral membrane protein</topology>
    </subcellularLocation>
</comment>
<keyword evidence="6" id="KW-0067">ATP-binding</keyword>
<dbReference type="InterPro" id="IPR050388">
    <property type="entry name" value="ABC_Ni/Peptide_Import"/>
</dbReference>